<dbReference type="RefSeq" id="WP_194124595.1">
    <property type="nucleotide sequence ID" value="NZ_JACYGY010000002.1"/>
</dbReference>
<protein>
    <recommendedName>
        <fullName evidence="3">Addiction module component</fullName>
    </recommendedName>
</protein>
<dbReference type="Proteomes" id="UP000634134">
    <property type="component" value="Unassembled WGS sequence"/>
</dbReference>
<evidence type="ECO:0000313" key="1">
    <source>
        <dbReference type="EMBL" id="MBE9466367.1"/>
    </source>
</evidence>
<evidence type="ECO:0008006" key="3">
    <source>
        <dbReference type="Google" id="ProtNLM"/>
    </source>
</evidence>
<keyword evidence="2" id="KW-1185">Reference proteome</keyword>
<accession>A0ABR9WLQ9</accession>
<dbReference type="EMBL" id="JACYGY010000002">
    <property type="protein sequence ID" value="MBE9466367.1"/>
    <property type="molecule type" value="Genomic_DNA"/>
</dbReference>
<proteinExistence type="predicted"/>
<reference evidence="2" key="1">
    <citation type="submission" date="2023-07" db="EMBL/GenBank/DDBJ databases">
        <title>Dyadobacter sp. nov 'subterranea' isolated from contaminted grondwater.</title>
        <authorList>
            <person name="Szabo I."/>
            <person name="Al-Omari J."/>
            <person name="Szerdahelyi S.G."/>
            <person name="Rado J."/>
        </authorList>
    </citation>
    <scope>NUCLEOTIDE SEQUENCE [LARGE SCALE GENOMIC DNA]</scope>
    <source>
        <strain evidence="2">UP-52</strain>
    </source>
</reference>
<organism evidence="1 2">
    <name type="scientific">Dyadobacter subterraneus</name>
    <dbReference type="NCBI Taxonomy" id="2773304"/>
    <lineage>
        <taxon>Bacteria</taxon>
        <taxon>Pseudomonadati</taxon>
        <taxon>Bacteroidota</taxon>
        <taxon>Cytophagia</taxon>
        <taxon>Cytophagales</taxon>
        <taxon>Spirosomataceae</taxon>
        <taxon>Dyadobacter</taxon>
    </lineage>
</organism>
<name>A0ABR9WLQ9_9BACT</name>
<evidence type="ECO:0000313" key="2">
    <source>
        <dbReference type="Proteomes" id="UP000634134"/>
    </source>
</evidence>
<comment type="caution">
    <text evidence="1">The sequence shown here is derived from an EMBL/GenBank/DDBJ whole genome shotgun (WGS) entry which is preliminary data.</text>
</comment>
<gene>
    <name evidence="1" type="ORF">IEE83_31255</name>
</gene>
<sequence length="78" mass="9297">MNILVNTRNEQEEKVILAFLDSLAIEYKTEFEEDEQISKNFIHEYNRSLDKADSEIENGNFVHQNDVEAFFDKRRQSI</sequence>